<protein>
    <submittedName>
        <fullName evidence="1">2-keto-3-deoxygalactonate kinase</fullName>
    </submittedName>
</protein>
<dbReference type="InterPro" id="IPR042257">
    <property type="entry name" value="DGOK_C"/>
</dbReference>
<sequence>MTAKESWIAVDIGASVMRAWQITGDRVPGAVRQVAAPDGYTDETFEGLLLELIGGWFESGPNCVLVSGLSRVQSAAQMVPFAAVPVKPATLKPVLVPVSDPRIRLFAVPGLRQARPVDVTQGDETRVAGFLARNPSWDGVICCVGRATTWAHVSADEVVSFQAFLTGELCEQLCKTEALGPLPSDGWGGDVFIDAMEATLSRPEALASRLHGLRAQKVLGQGEDAALSVKLAGYFLGAELGASRPYWLGQHVAVIGDTPLALGYEAALKRQGAPVEKMSDEEATIAGLRVAYQALMDLD</sequence>
<keyword evidence="2" id="KW-1185">Reference proteome</keyword>
<dbReference type="GO" id="GO:0008671">
    <property type="term" value="F:2-dehydro-3-deoxygalactonokinase activity"/>
    <property type="evidence" value="ECO:0007669"/>
    <property type="project" value="InterPro"/>
</dbReference>
<keyword evidence="1" id="KW-0418">Kinase</keyword>
<dbReference type="EMBL" id="FOTQ01000006">
    <property type="protein sequence ID" value="SFM36459.1"/>
    <property type="molecule type" value="Genomic_DNA"/>
</dbReference>
<proteinExistence type="predicted"/>
<dbReference type="Gene3D" id="3.30.420.300">
    <property type="entry name" value="2-keto-3-deoxy-galactonokinase, substrate binding domain"/>
    <property type="match status" value="1"/>
</dbReference>
<dbReference type="InterPro" id="IPR007729">
    <property type="entry name" value="DGOK"/>
</dbReference>
<dbReference type="Gene3D" id="3.30.420.310">
    <property type="entry name" value="2-keto-3-deoxy-galactonokinase, C-terminal domain"/>
    <property type="match status" value="1"/>
</dbReference>
<gene>
    <name evidence="1" type="ORF">SAMN04488042_106237</name>
</gene>
<dbReference type="InterPro" id="IPR042258">
    <property type="entry name" value="DGOK_N"/>
</dbReference>
<reference evidence="1 2" key="1">
    <citation type="submission" date="2016-10" db="EMBL/GenBank/DDBJ databases">
        <authorList>
            <person name="de Groot N.N."/>
        </authorList>
    </citation>
    <scope>NUCLEOTIDE SEQUENCE [LARGE SCALE GENOMIC DNA]</scope>
    <source>
        <strain evidence="1 2">DSM 15283</strain>
    </source>
</reference>
<dbReference type="AlphaFoldDB" id="A0A1I4Q8S1"/>
<dbReference type="Pfam" id="PF05035">
    <property type="entry name" value="DGOK"/>
    <property type="match status" value="1"/>
</dbReference>
<dbReference type="OrthoDB" id="256574at2"/>
<keyword evidence="1" id="KW-0808">Transferase</keyword>
<dbReference type="GO" id="GO:0034194">
    <property type="term" value="P:D-galactonate catabolic process"/>
    <property type="evidence" value="ECO:0007669"/>
    <property type="project" value="InterPro"/>
</dbReference>
<dbReference type="RefSeq" id="WP_093094689.1">
    <property type="nucleotide sequence ID" value="NZ_FOTQ01000006.1"/>
</dbReference>
<evidence type="ECO:0000313" key="1">
    <source>
        <dbReference type="EMBL" id="SFM36459.1"/>
    </source>
</evidence>
<dbReference type="STRING" id="254406.SAMN04488042_106237"/>
<evidence type="ECO:0000313" key="2">
    <source>
        <dbReference type="Proteomes" id="UP000199144"/>
    </source>
</evidence>
<dbReference type="Proteomes" id="UP000199144">
    <property type="component" value="Unassembled WGS sequence"/>
</dbReference>
<name>A0A1I4Q8S1_9RHOB</name>
<organism evidence="1 2">
    <name type="scientific">Shimia aestuarii</name>
    <dbReference type="NCBI Taxonomy" id="254406"/>
    <lineage>
        <taxon>Bacteria</taxon>
        <taxon>Pseudomonadati</taxon>
        <taxon>Pseudomonadota</taxon>
        <taxon>Alphaproteobacteria</taxon>
        <taxon>Rhodobacterales</taxon>
        <taxon>Roseobacteraceae</taxon>
    </lineage>
</organism>
<accession>A0A1I4Q8S1</accession>